<evidence type="ECO:0000313" key="1">
    <source>
        <dbReference type="EMBL" id="OLU44641.1"/>
    </source>
</evidence>
<evidence type="ECO:0000313" key="2">
    <source>
        <dbReference type="Proteomes" id="UP000186705"/>
    </source>
</evidence>
<protein>
    <submittedName>
        <fullName evidence="1">Uncharacterized protein</fullName>
    </submittedName>
</protein>
<comment type="caution">
    <text evidence="1">The sequence shown here is derived from an EMBL/GenBank/DDBJ whole genome shotgun (WGS) entry which is preliminary data.</text>
</comment>
<organism evidence="1 2">
    <name type="scientific">Dubosiella newyorkensis</name>
    <dbReference type="NCBI Taxonomy" id="1862672"/>
    <lineage>
        <taxon>Bacteria</taxon>
        <taxon>Bacillati</taxon>
        <taxon>Bacillota</taxon>
        <taxon>Erysipelotrichia</taxon>
        <taxon>Erysipelotrichales</taxon>
        <taxon>Erysipelotrichaceae</taxon>
        <taxon>Dubosiella</taxon>
    </lineage>
</organism>
<dbReference type="RefSeq" id="WP_076342128.1">
    <property type="nucleotide sequence ID" value="NZ_CAJTMI010000011.1"/>
</dbReference>
<proteinExistence type="predicted"/>
<keyword evidence="2" id="KW-1185">Reference proteome</keyword>
<dbReference type="Proteomes" id="UP000186705">
    <property type="component" value="Unassembled WGS sequence"/>
</dbReference>
<dbReference type="GeneID" id="78276295"/>
<accession>A0A1U7NKF2</accession>
<dbReference type="EMBL" id="MPKA01000101">
    <property type="protein sequence ID" value="OLU44641.1"/>
    <property type="molecule type" value="Genomic_DNA"/>
</dbReference>
<reference evidence="1 2" key="1">
    <citation type="submission" date="2016-11" db="EMBL/GenBank/DDBJ databases">
        <title>Description of two novel members of the family Erysipelotrichaceae: Ileibacterium lipovorans gen. nov., sp. nov. and Dubosiella newyorkensis, gen. nov., sp. nov.</title>
        <authorList>
            <person name="Cox L.M."/>
            <person name="Sohn J."/>
            <person name="Tyrrell K.L."/>
            <person name="Citron D.M."/>
            <person name="Lawson P.A."/>
            <person name="Patel N.B."/>
            <person name="Iizumi T."/>
            <person name="Perez-Perez G.I."/>
            <person name="Goldstein E.J."/>
            <person name="Blaser M.J."/>
        </authorList>
    </citation>
    <scope>NUCLEOTIDE SEQUENCE [LARGE SCALE GENOMIC DNA]</scope>
    <source>
        <strain evidence="1 2">NYU-BL-A4</strain>
    </source>
</reference>
<sequence length="96" mass="11196">MELWEERLIEEMHLLVDHLASTLDSRNKESMSEALSDLVILGETTSYLSGHQRDDEEIGMSNKIQTTILDLIDLWEKERGTSFNDWVNEQHSIQLH</sequence>
<gene>
    <name evidence="1" type="ORF">BO225_10140</name>
</gene>
<name>A0A1U7NKF2_9FIRM</name>
<dbReference type="AlphaFoldDB" id="A0A1U7NKF2"/>
<dbReference type="OrthoDB" id="3035759at2"/>